<evidence type="ECO:0000313" key="1">
    <source>
        <dbReference type="EMBL" id="KAG8001832.1"/>
    </source>
</evidence>
<comment type="caution">
    <text evidence="1">The sequence shown here is derived from an EMBL/GenBank/DDBJ whole genome shotgun (WGS) entry which is preliminary data.</text>
</comment>
<evidence type="ECO:0000313" key="2">
    <source>
        <dbReference type="Proteomes" id="UP000805704"/>
    </source>
</evidence>
<sequence length="96" mass="11425">MAAQPRKNKRHLLMDERALNYEVRRIISSSSTMKPLRDVSERCRHSNRKLSPRKAIQQKKGDLLNQHWCLKFPFDKMSHGRKFFVDTCAWRVSHSC</sequence>
<dbReference type="EMBL" id="CM024794">
    <property type="protein sequence ID" value="KAG8001832.1"/>
    <property type="molecule type" value="Genomic_DNA"/>
</dbReference>
<reference evidence="1" key="1">
    <citation type="submission" date="2020-04" db="EMBL/GenBank/DDBJ databases">
        <title>A chromosome-scale assembly and high-density genetic map of the yellow drum (Nibea albiflora) genome.</title>
        <authorList>
            <person name="Xu D."/>
            <person name="Zhang W."/>
            <person name="Chen R."/>
            <person name="Tan P."/>
            <person name="Wang L."/>
            <person name="Song H."/>
            <person name="Tian L."/>
            <person name="Zhu Q."/>
            <person name="Wang B."/>
        </authorList>
    </citation>
    <scope>NUCLEOTIDE SEQUENCE</scope>
    <source>
        <strain evidence="1">ZJHYS-2018</strain>
    </source>
</reference>
<protein>
    <submittedName>
        <fullName evidence="1">Uncharacterized protein</fullName>
    </submittedName>
</protein>
<accession>A0ACB7EI99</accession>
<proteinExistence type="predicted"/>
<dbReference type="Proteomes" id="UP000805704">
    <property type="component" value="Chromosome 6"/>
</dbReference>
<keyword evidence="2" id="KW-1185">Reference proteome</keyword>
<name>A0ACB7EI99_NIBAL</name>
<gene>
    <name evidence="1" type="ORF">GBF38_012058</name>
</gene>
<feature type="non-terminal residue" evidence="1">
    <location>
        <position position="96"/>
    </location>
</feature>
<organism evidence="1 2">
    <name type="scientific">Nibea albiflora</name>
    <name type="common">Yellow drum</name>
    <name type="synonym">Corvina albiflora</name>
    <dbReference type="NCBI Taxonomy" id="240163"/>
    <lineage>
        <taxon>Eukaryota</taxon>
        <taxon>Metazoa</taxon>
        <taxon>Chordata</taxon>
        <taxon>Craniata</taxon>
        <taxon>Vertebrata</taxon>
        <taxon>Euteleostomi</taxon>
        <taxon>Actinopterygii</taxon>
        <taxon>Neopterygii</taxon>
        <taxon>Teleostei</taxon>
        <taxon>Neoteleostei</taxon>
        <taxon>Acanthomorphata</taxon>
        <taxon>Eupercaria</taxon>
        <taxon>Sciaenidae</taxon>
        <taxon>Nibea</taxon>
    </lineage>
</organism>